<feature type="region of interest" description="Disordered" evidence="1">
    <location>
        <begin position="39"/>
        <end position="62"/>
    </location>
</feature>
<dbReference type="Proteomes" id="UP000499080">
    <property type="component" value="Unassembled WGS sequence"/>
</dbReference>
<evidence type="ECO:0000313" key="2">
    <source>
        <dbReference type="EMBL" id="GBM94863.1"/>
    </source>
</evidence>
<proteinExistence type="predicted"/>
<organism evidence="2 3">
    <name type="scientific">Araneus ventricosus</name>
    <name type="common">Orbweaver spider</name>
    <name type="synonym">Epeira ventricosa</name>
    <dbReference type="NCBI Taxonomy" id="182803"/>
    <lineage>
        <taxon>Eukaryota</taxon>
        <taxon>Metazoa</taxon>
        <taxon>Ecdysozoa</taxon>
        <taxon>Arthropoda</taxon>
        <taxon>Chelicerata</taxon>
        <taxon>Arachnida</taxon>
        <taxon>Araneae</taxon>
        <taxon>Araneomorphae</taxon>
        <taxon>Entelegynae</taxon>
        <taxon>Araneoidea</taxon>
        <taxon>Araneidae</taxon>
        <taxon>Araneus</taxon>
    </lineage>
</organism>
<evidence type="ECO:0000313" key="3">
    <source>
        <dbReference type="Proteomes" id="UP000499080"/>
    </source>
</evidence>
<reference evidence="2 3" key="1">
    <citation type="journal article" date="2019" name="Sci. Rep.">
        <title>Orb-weaving spider Araneus ventricosus genome elucidates the spidroin gene catalogue.</title>
        <authorList>
            <person name="Kono N."/>
            <person name="Nakamura H."/>
            <person name="Ohtoshi R."/>
            <person name="Moran D.A.P."/>
            <person name="Shinohara A."/>
            <person name="Yoshida Y."/>
            <person name="Fujiwara M."/>
            <person name="Mori M."/>
            <person name="Tomita M."/>
            <person name="Arakawa K."/>
        </authorList>
    </citation>
    <scope>NUCLEOTIDE SEQUENCE [LARGE SCALE GENOMIC DNA]</scope>
</reference>
<dbReference type="EMBL" id="BGPR01269637">
    <property type="protein sequence ID" value="GBM94863.1"/>
    <property type="molecule type" value="Genomic_DNA"/>
</dbReference>
<sequence>RHFNGHHAHDVTFNGHHAHDVKFNVHQTIYNQYLHGRSFAESGSTPELPEPDCTDSSYHPPL</sequence>
<dbReference type="AlphaFoldDB" id="A0A4Y2JWW5"/>
<name>A0A4Y2JWW5_ARAVE</name>
<keyword evidence="3" id="KW-1185">Reference proteome</keyword>
<gene>
    <name evidence="2" type="ORF">AVEN_62216_1</name>
</gene>
<protein>
    <submittedName>
        <fullName evidence="2">Uncharacterized protein</fullName>
    </submittedName>
</protein>
<evidence type="ECO:0000256" key="1">
    <source>
        <dbReference type="SAM" id="MobiDB-lite"/>
    </source>
</evidence>
<feature type="non-terminal residue" evidence="2">
    <location>
        <position position="1"/>
    </location>
</feature>
<comment type="caution">
    <text evidence="2">The sequence shown here is derived from an EMBL/GenBank/DDBJ whole genome shotgun (WGS) entry which is preliminary data.</text>
</comment>
<accession>A0A4Y2JWW5</accession>